<evidence type="ECO:0000313" key="1">
    <source>
        <dbReference type="EMBL" id="RIH91998.1"/>
    </source>
</evidence>
<evidence type="ECO:0000313" key="2">
    <source>
        <dbReference type="Proteomes" id="UP000266178"/>
    </source>
</evidence>
<organism evidence="1 2">
    <name type="scientific">Meiothermus granaticius NBRC 107808</name>
    <dbReference type="NCBI Taxonomy" id="1227551"/>
    <lineage>
        <taxon>Bacteria</taxon>
        <taxon>Thermotogati</taxon>
        <taxon>Deinococcota</taxon>
        <taxon>Deinococci</taxon>
        <taxon>Thermales</taxon>
        <taxon>Thermaceae</taxon>
        <taxon>Meiothermus</taxon>
    </lineage>
</organism>
<proteinExistence type="predicted"/>
<evidence type="ECO:0008006" key="3">
    <source>
        <dbReference type="Google" id="ProtNLM"/>
    </source>
</evidence>
<dbReference type="Pfam" id="PF22752">
    <property type="entry name" value="DUF488-N3i"/>
    <property type="match status" value="1"/>
</dbReference>
<dbReference type="AlphaFoldDB" id="A0A399F6Z3"/>
<dbReference type="PANTHER" id="PTHR36849:SF1">
    <property type="entry name" value="CYTOPLASMIC PROTEIN"/>
    <property type="match status" value="1"/>
</dbReference>
<dbReference type="RefSeq" id="WP_119357548.1">
    <property type="nucleotide sequence ID" value="NZ_BJXM01000007.1"/>
</dbReference>
<protein>
    <recommendedName>
        <fullName evidence="3">DUF488 domain-containing protein</fullName>
    </recommendedName>
</protein>
<comment type="caution">
    <text evidence="1">The sequence shown here is derived from an EMBL/GenBank/DDBJ whole genome shotgun (WGS) entry which is preliminary data.</text>
</comment>
<dbReference type="PANTHER" id="PTHR36849">
    <property type="entry name" value="CYTOPLASMIC PROTEIN-RELATED"/>
    <property type="match status" value="1"/>
</dbReference>
<gene>
    <name evidence="1" type="ORF">Mgrana_02071</name>
</gene>
<dbReference type="OrthoDB" id="9790745at2"/>
<reference evidence="1 2" key="1">
    <citation type="submission" date="2018-08" db="EMBL/GenBank/DDBJ databases">
        <title>Meiothermus granaticius genome AF-68 sequencing project.</title>
        <authorList>
            <person name="Da Costa M.S."/>
            <person name="Albuquerque L."/>
            <person name="Raposo P."/>
            <person name="Froufe H.J.C."/>
            <person name="Barroso C.S."/>
            <person name="Egas C."/>
        </authorList>
    </citation>
    <scope>NUCLEOTIDE SEQUENCE [LARGE SCALE GENOMIC DNA]</scope>
    <source>
        <strain evidence="1 2">AF-68</strain>
    </source>
</reference>
<dbReference type="Proteomes" id="UP000266178">
    <property type="component" value="Unassembled WGS sequence"/>
</dbReference>
<accession>A0A399F6Z3</accession>
<name>A0A399F6Z3_9DEIN</name>
<dbReference type="EMBL" id="QWLB01000027">
    <property type="protein sequence ID" value="RIH91998.1"/>
    <property type="molecule type" value="Genomic_DNA"/>
</dbReference>
<keyword evidence="2" id="KW-1185">Reference proteome</keyword>
<dbReference type="InterPro" id="IPR052552">
    <property type="entry name" value="YeaO-like"/>
</dbReference>
<sequence length="115" mass="13599">MKVSLKRAYDPPTKDDGCRVLVDRLWPRGLAKEKARLDLWLKEVAPSTELRQWFGHDPEKWTEFRQRYRAELRHNPAWLELQALARQQDLTLVYAAKDPLHNEAVVLQELLEHST</sequence>